<keyword evidence="3" id="KW-0805">Transcription regulation</keyword>
<reference evidence="9" key="1">
    <citation type="submission" date="2025-08" db="UniProtKB">
        <authorList>
            <consortium name="RefSeq"/>
        </authorList>
    </citation>
    <scope>IDENTIFICATION</scope>
</reference>
<evidence type="ECO:0000256" key="2">
    <source>
        <dbReference type="ARBA" id="ARBA00022853"/>
    </source>
</evidence>
<keyword evidence="2" id="KW-0156">Chromatin regulator</keyword>
<accession>A0A3Q0IXH5</accession>
<feature type="region of interest" description="Disordered" evidence="6">
    <location>
        <begin position="307"/>
        <end position="347"/>
    </location>
</feature>
<dbReference type="PROSITE" id="PS51640">
    <property type="entry name" value="MRG"/>
    <property type="match status" value="1"/>
</dbReference>
<dbReference type="InterPro" id="IPR026541">
    <property type="entry name" value="MRG_dom"/>
</dbReference>
<dbReference type="PANTHER" id="PTHR10880:SF15">
    <property type="entry name" value="MSL COMPLEX SUBUNIT 3"/>
    <property type="match status" value="1"/>
</dbReference>
<protein>
    <submittedName>
        <fullName evidence="9">Uncharacterized protein LOC103509198</fullName>
    </submittedName>
</protein>
<evidence type="ECO:0000256" key="5">
    <source>
        <dbReference type="ARBA" id="ARBA00023242"/>
    </source>
</evidence>
<dbReference type="InterPro" id="IPR038217">
    <property type="entry name" value="MRG_C_sf"/>
</dbReference>
<dbReference type="Gene3D" id="1.10.274.30">
    <property type="entry name" value="MRG domain"/>
    <property type="match status" value="1"/>
</dbReference>
<feature type="domain" description="MRG" evidence="7">
    <location>
        <begin position="74"/>
        <end position="473"/>
    </location>
</feature>
<keyword evidence="5" id="KW-0539">Nucleus</keyword>
<evidence type="ECO:0000313" key="9">
    <source>
        <dbReference type="RefSeq" id="XP_026679383.1"/>
    </source>
</evidence>
<feature type="compositionally biased region" description="Low complexity" evidence="6">
    <location>
        <begin position="365"/>
        <end position="387"/>
    </location>
</feature>
<name>A0A3Q0IXH5_DIACI</name>
<feature type="region of interest" description="Disordered" evidence="6">
    <location>
        <begin position="1"/>
        <end position="57"/>
    </location>
</feature>
<dbReference type="STRING" id="121845.A0A3Q0IXH5"/>
<dbReference type="GO" id="GO:0006325">
    <property type="term" value="P:chromatin organization"/>
    <property type="evidence" value="ECO:0007669"/>
    <property type="project" value="UniProtKB-KW"/>
</dbReference>
<evidence type="ECO:0000313" key="8">
    <source>
        <dbReference type="Proteomes" id="UP000079169"/>
    </source>
</evidence>
<sequence length="477" mass="53563">MSPNPYTDDNMTYENGEEDSQDDEGRMNETRDNGVGGDETSSTSDRTDTMSSCSDSENINIEFPSTCRSVNPALPLNHFLHNVLVNDHIQVKQNNMVVSLPASPSIVEILDGFYRHYAALEINAFPNRTPSTNENAPPTLKDLMKSLNSLIHIVDGVRIYFDFSVKATLLYNNEHKQFDFYRNNFQRNTPAFRNAMRDDINASIKKEAATSKKESMSLHKEMPSSTYRMHHEPANTYRNEAHKEMPSAGSYKKDSFASMMLRDLPHPSHVKKEIGSTNKEGTNNCMNQDLERLETYTNVAMIKQEIESADEDDYEPQDKKSYLMMDTDRGQDRKPDIRSYSPSNRRDHLAEKVLNSNNVLSSLSNSEGNVLSNHNSSESNILSNHSSEGSHQRLDSVSSVDSTMSGRTTSSVSSGGGTAPLYLADWDQTRSSLLDKLAQWVFIPDHVLQASPPMASAIYGAVHLSRLFGMMKEIQSM</sequence>
<dbReference type="Pfam" id="PF05712">
    <property type="entry name" value="MRG"/>
    <property type="match status" value="1"/>
</dbReference>
<dbReference type="InterPro" id="IPR008676">
    <property type="entry name" value="MRG"/>
</dbReference>
<dbReference type="KEGG" id="dci:103509198"/>
<dbReference type="GO" id="GO:0005634">
    <property type="term" value="C:nucleus"/>
    <property type="evidence" value="ECO:0007669"/>
    <property type="project" value="UniProtKB-SubCell"/>
</dbReference>
<feature type="compositionally biased region" description="Basic and acidic residues" evidence="6">
    <location>
        <begin position="316"/>
        <end position="337"/>
    </location>
</feature>
<feature type="compositionally biased region" description="Polar residues" evidence="6">
    <location>
        <begin position="1"/>
        <end position="13"/>
    </location>
</feature>
<evidence type="ECO:0000256" key="6">
    <source>
        <dbReference type="SAM" id="MobiDB-lite"/>
    </source>
</evidence>
<gene>
    <name evidence="9" type="primary">LOC103509198</name>
</gene>
<dbReference type="GeneID" id="103509198"/>
<evidence type="ECO:0000256" key="1">
    <source>
        <dbReference type="ARBA" id="ARBA00004123"/>
    </source>
</evidence>
<keyword evidence="8" id="KW-1185">Reference proteome</keyword>
<feature type="compositionally biased region" description="Low complexity" evidence="6">
    <location>
        <begin position="402"/>
        <end position="413"/>
    </location>
</feature>
<keyword evidence="4" id="KW-0804">Transcription</keyword>
<evidence type="ECO:0000256" key="3">
    <source>
        <dbReference type="ARBA" id="ARBA00023015"/>
    </source>
</evidence>
<comment type="subcellular location">
    <subcellularLocation>
        <location evidence="1">Nucleus</location>
    </subcellularLocation>
</comment>
<dbReference type="PANTHER" id="PTHR10880">
    <property type="entry name" value="MORTALITY FACTOR 4-LIKE PROTEIN"/>
    <property type="match status" value="1"/>
</dbReference>
<dbReference type="PaxDb" id="121845-A0A3Q0IXH5"/>
<dbReference type="GO" id="GO:0072487">
    <property type="term" value="C:MSL complex"/>
    <property type="evidence" value="ECO:0007669"/>
    <property type="project" value="TreeGrafter"/>
</dbReference>
<dbReference type="AlphaFoldDB" id="A0A3Q0IXH5"/>
<feature type="region of interest" description="Disordered" evidence="6">
    <location>
        <begin position="365"/>
        <end position="415"/>
    </location>
</feature>
<organism evidence="8 9">
    <name type="scientific">Diaphorina citri</name>
    <name type="common">Asian citrus psyllid</name>
    <dbReference type="NCBI Taxonomy" id="121845"/>
    <lineage>
        <taxon>Eukaryota</taxon>
        <taxon>Metazoa</taxon>
        <taxon>Ecdysozoa</taxon>
        <taxon>Arthropoda</taxon>
        <taxon>Hexapoda</taxon>
        <taxon>Insecta</taxon>
        <taxon>Pterygota</taxon>
        <taxon>Neoptera</taxon>
        <taxon>Paraneoptera</taxon>
        <taxon>Hemiptera</taxon>
        <taxon>Sternorrhyncha</taxon>
        <taxon>Psylloidea</taxon>
        <taxon>Psyllidae</taxon>
        <taxon>Diaphorininae</taxon>
        <taxon>Diaphorina</taxon>
    </lineage>
</organism>
<dbReference type="GO" id="GO:0006355">
    <property type="term" value="P:regulation of DNA-templated transcription"/>
    <property type="evidence" value="ECO:0007669"/>
    <property type="project" value="InterPro"/>
</dbReference>
<feature type="compositionally biased region" description="Basic and acidic residues" evidence="6">
    <location>
        <begin position="23"/>
        <end position="32"/>
    </location>
</feature>
<proteinExistence type="predicted"/>
<dbReference type="GO" id="GO:0035267">
    <property type="term" value="C:NuA4 histone acetyltransferase complex"/>
    <property type="evidence" value="ECO:0007669"/>
    <property type="project" value="TreeGrafter"/>
</dbReference>
<dbReference type="Proteomes" id="UP000079169">
    <property type="component" value="Unplaced"/>
</dbReference>
<evidence type="ECO:0000259" key="7">
    <source>
        <dbReference type="Pfam" id="PF05712"/>
    </source>
</evidence>
<evidence type="ECO:0000256" key="4">
    <source>
        <dbReference type="ARBA" id="ARBA00023163"/>
    </source>
</evidence>
<dbReference type="RefSeq" id="XP_026679383.1">
    <property type="nucleotide sequence ID" value="XM_026823582.1"/>
</dbReference>
<feature type="compositionally biased region" description="Low complexity" evidence="6">
    <location>
        <begin position="38"/>
        <end position="56"/>
    </location>
</feature>